<keyword evidence="2 5" id="KW-0862">Zinc</keyword>
<dbReference type="SMART" id="SM00301">
    <property type="entry name" value="DM"/>
    <property type="match status" value="2"/>
</dbReference>
<keyword evidence="1 5" id="KW-0479">Metal-binding</keyword>
<dbReference type="EMBL" id="PP530243">
    <property type="protein sequence ID" value="WXR77017.1"/>
    <property type="molecule type" value="mRNA"/>
</dbReference>
<dbReference type="PROSITE" id="PS50809">
    <property type="entry name" value="DM_2"/>
    <property type="match status" value="1"/>
</dbReference>
<dbReference type="PANTHER" id="PTHR12322">
    <property type="entry name" value="DOUBLESEX AND MAB-3 RELATED TRANSCRIPTION FACTOR DMRT"/>
    <property type="match status" value="1"/>
</dbReference>
<evidence type="ECO:0000313" key="8">
    <source>
        <dbReference type="EMBL" id="WXR77017.1"/>
    </source>
</evidence>
<feature type="compositionally biased region" description="Polar residues" evidence="6">
    <location>
        <begin position="219"/>
        <end position="230"/>
    </location>
</feature>
<dbReference type="InterPro" id="IPR001275">
    <property type="entry name" value="DM_DNA-bd"/>
</dbReference>
<dbReference type="Pfam" id="PF00751">
    <property type="entry name" value="DM"/>
    <property type="match status" value="2"/>
</dbReference>
<feature type="DNA-binding region" description="DM" evidence="5">
    <location>
        <begin position="138"/>
        <end position="185"/>
    </location>
</feature>
<organism evidence="8">
    <name type="scientific">Panulirus ornatus</name>
    <dbReference type="NCBI Taxonomy" id="150431"/>
    <lineage>
        <taxon>Eukaryota</taxon>
        <taxon>Metazoa</taxon>
        <taxon>Ecdysozoa</taxon>
        <taxon>Arthropoda</taxon>
        <taxon>Crustacea</taxon>
        <taxon>Multicrustacea</taxon>
        <taxon>Malacostraca</taxon>
        <taxon>Eumalacostraca</taxon>
        <taxon>Eucarida</taxon>
        <taxon>Decapoda</taxon>
        <taxon>Pleocyemata</taxon>
        <taxon>Achelata</taxon>
        <taxon>Palinuroidea</taxon>
        <taxon>Palinuridae</taxon>
        <taxon>Panulirus</taxon>
    </lineage>
</organism>
<evidence type="ECO:0000256" key="5">
    <source>
        <dbReference type="PROSITE-ProRule" id="PRU00070"/>
    </source>
</evidence>
<dbReference type="InterPro" id="IPR036407">
    <property type="entry name" value="DM_DNA-bd_sf"/>
</dbReference>
<keyword evidence="4 5" id="KW-0539">Nucleus</keyword>
<accession>A0AAU6PDA3</accession>
<evidence type="ECO:0000256" key="1">
    <source>
        <dbReference type="ARBA" id="ARBA00022723"/>
    </source>
</evidence>
<comment type="subcellular location">
    <subcellularLocation>
        <location evidence="5">Nucleus</location>
    </subcellularLocation>
</comment>
<protein>
    <submittedName>
        <fullName evidence="8">Invertebrate Y-linked doublesex- and mab-3-related transcription factor</fullName>
    </submittedName>
</protein>
<dbReference type="GO" id="GO:0005634">
    <property type="term" value="C:nucleus"/>
    <property type="evidence" value="ECO:0007669"/>
    <property type="project" value="UniProtKB-SubCell"/>
</dbReference>
<reference evidence="8" key="1">
    <citation type="submission" date="2024-03" db="EMBL/GenBank/DDBJ databases">
        <title>Establishing a draft male genome for the ornate spiny lobster Panulirus ornatus provides insights into the sexual development pathway.</title>
        <authorList>
            <person name="Ai Hang T.N."/>
            <person name="Fitzgibbon Q.P."/>
            <person name="Smith G."/>
            <person name="Chu K.H."/>
            <person name="Hui J.H."/>
            <person name="Nong W."/>
            <person name="Herzig V."/>
            <person name="Ventura T."/>
        </authorList>
    </citation>
    <scope>NUCLEOTIDE SEQUENCE</scope>
</reference>
<dbReference type="InterPro" id="IPR026607">
    <property type="entry name" value="DMRT"/>
</dbReference>
<gene>
    <name evidence="8" type="primary">iDMY</name>
</gene>
<feature type="domain" description="DM" evidence="7">
    <location>
        <begin position="138"/>
        <end position="185"/>
    </location>
</feature>
<feature type="region of interest" description="Disordered" evidence="6">
    <location>
        <begin position="1"/>
        <end position="27"/>
    </location>
</feature>
<feature type="compositionally biased region" description="Low complexity" evidence="6">
    <location>
        <begin position="231"/>
        <end position="242"/>
    </location>
</feature>
<evidence type="ECO:0000256" key="3">
    <source>
        <dbReference type="ARBA" id="ARBA00023125"/>
    </source>
</evidence>
<dbReference type="PROSITE" id="PS40000">
    <property type="entry name" value="DM_1"/>
    <property type="match status" value="1"/>
</dbReference>
<dbReference type="GO" id="GO:0000978">
    <property type="term" value="F:RNA polymerase II cis-regulatory region sequence-specific DNA binding"/>
    <property type="evidence" value="ECO:0007669"/>
    <property type="project" value="TreeGrafter"/>
</dbReference>
<dbReference type="GO" id="GO:0007548">
    <property type="term" value="P:sex differentiation"/>
    <property type="evidence" value="ECO:0007669"/>
    <property type="project" value="TreeGrafter"/>
</dbReference>
<keyword evidence="3 5" id="KW-0238">DNA-binding</keyword>
<dbReference type="GO" id="GO:0000981">
    <property type="term" value="F:DNA-binding transcription factor activity, RNA polymerase II-specific"/>
    <property type="evidence" value="ECO:0007669"/>
    <property type="project" value="TreeGrafter"/>
</dbReference>
<name>A0AAU6PDA3_9EUCA</name>
<feature type="region of interest" description="Disordered" evidence="6">
    <location>
        <begin position="219"/>
        <end position="242"/>
    </location>
</feature>
<evidence type="ECO:0000256" key="4">
    <source>
        <dbReference type="ARBA" id="ARBA00023242"/>
    </source>
</evidence>
<sequence>MMNDDLTPGTRPAKPSKDKVDPSLSSSGSCMINDSGECVAYVYQDYELCVADDAGQEGERNNKRQQHCTTCKNHGQNLRKSNHKCQYEACECLLCQLTRLSRLVMRHQQRLWRHLKDAKGRGDAIAEQSLADTKLQKCDMCRNHGVMKEKRAHKNTCPYQDCPCDLCNLTRKRRDIMRHQQRVRRSQVTSRQHDEAYDYVIKTTAELAQMSMGTTPAFNAPTPTSSFSRETATTDTTTTTNTTTTNTTTTITTATTTTITTATTITTTTTNSTCNSASVPTECTSQTLASNTAMSVAPLKEPPPLVGNGLQF</sequence>
<dbReference type="Gene3D" id="4.10.1040.10">
    <property type="entry name" value="DM DNA-binding domain"/>
    <property type="match status" value="2"/>
</dbReference>
<proteinExistence type="evidence at transcript level"/>
<dbReference type="PANTHER" id="PTHR12322:SF116">
    <property type="entry name" value="DOUBLESEX-MAB RELATED 99B"/>
    <property type="match status" value="1"/>
</dbReference>
<evidence type="ECO:0000256" key="2">
    <source>
        <dbReference type="ARBA" id="ARBA00022833"/>
    </source>
</evidence>
<dbReference type="GO" id="GO:0046872">
    <property type="term" value="F:metal ion binding"/>
    <property type="evidence" value="ECO:0007669"/>
    <property type="project" value="UniProtKB-KW"/>
</dbReference>
<evidence type="ECO:0000259" key="7">
    <source>
        <dbReference type="PROSITE" id="PS50809"/>
    </source>
</evidence>
<dbReference type="AlphaFoldDB" id="A0AAU6PDA3"/>
<dbReference type="SUPFAM" id="SSF82927">
    <property type="entry name" value="Cysteine-rich DNA binding domain, (DM domain)"/>
    <property type="match status" value="2"/>
</dbReference>
<evidence type="ECO:0000256" key="6">
    <source>
        <dbReference type="SAM" id="MobiDB-lite"/>
    </source>
</evidence>